<dbReference type="EMBL" id="VOXD01000055">
    <property type="protein sequence ID" value="TXF84031.1"/>
    <property type="molecule type" value="Genomic_DNA"/>
</dbReference>
<evidence type="ECO:0000256" key="1">
    <source>
        <dbReference type="SAM" id="SignalP"/>
    </source>
</evidence>
<evidence type="ECO:0008006" key="4">
    <source>
        <dbReference type="Google" id="ProtNLM"/>
    </source>
</evidence>
<dbReference type="AlphaFoldDB" id="A0A5C7FEM9"/>
<evidence type="ECO:0000313" key="3">
    <source>
        <dbReference type="Proteomes" id="UP000321907"/>
    </source>
</evidence>
<feature type="chain" id="PRO_5022925970" description="Outer membrane protein beta-barrel domain-containing protein" evidence="1">
    <location>
        <begin position="21"/>
        <end position="209"/>
    </location>
</feature>
<sequence>MLKQSFFLLLFCTLSLAVSAQGGTTEEQARDDLDYYNNDNDRVRDQRGDTFGSNLWFGAGAQLGFQSTSQSSFFQIGLSPIVGYKVNNFLSVGPRGSFAYNSYRQDIGGGDRFKANYATWQAGAFTRAKVIGQFFVHAEYSIVNEVEGFDADGDAVRSTRAIPFLGGGLSQGGGVGTAGFEIMLLFRLSAADRIGDSPFEIRTGLNYNF</sequence>
<feature type="signal peptide" evidence="1">
    <location>
        <begin position="1"/>
        <end position="20"/>
    </location>
</feature>
<protein>
    <recommendedName>
        <fullName evidence="4">Outer membrane protein beta-barrel domain-containing protein</fullName>
    </recommendedName>
</protein>
<accession>A0A5C7FEM9</accession>
<dbReference type="RefSeq" id="WP_147932821.1">
    <property type="nucleotide sequence ID" value="NZ_VOXD01000055.1"/>
</dbReference>
<dbReference type="Proteomes" id="UP000321907">
    <property type="component" value="Unassembled WGS sequence"/>
</dbReference>
<reference evidence="2 3" key="1">
    <citation type="submission" date="2019-08" db="EMBL/GenBank/DDBJ databases">
        <title>Lewinella sp. strain SSH13 Genome sequencing and assembly.</title>
        <authorList>
            <person name="Kim I."/>
        </authorList>
    </citation>
    <scope>NUCLEOTIDE SEQUENCE [LARGE SCALE GENOMIC DNA]</scope>
    <source>
        <strain evidence="2 3">SSH13</strain>
    </source>
</reference>
<dbReference type="OrthoDB" id="1493340at2"/>
<gene>
    <name evidence="2" type="ORF">FUA23_21380</name>
</gene>
<organism evidence="2 3">
    <name type="scientific">Neolewinella aurantiaca</name>
    <dbReference type="NCBI Taxonomy" id="2602767"/>
    <lineage>
        <taxon>Bacteria</taxon>
        <taxon>Pseudomonadati</taxon>
        <taxon>Bacteroidota</taxon>
        <taxon>Saprospiria</taxon>
        <taxon>Saprospirales</taxon>
        <taxon>Lewinellaceae</taxon>
        <taxon>Neolewinella</taxon>
    </lineage>
</organism>
<proteinExistence type="predicted"/>
<keyword evidence="3" id="KW-1185">Reference proteome</keyword>
<keyword evidence="1" id="KW-0732">Signal</keyword>
<evidence type="ECO:0000313" key="2">
    <source>
        <dbReference type="EMBL" id="TXF84031.1"/>
    </source>
</evidence>
<name>A0A5C7FEM9_9BACT</name>
<comment type="caution">
    <text evidence="2">The sequence shown here is derived from an EMBL/GenBank/DDBJ whole genome shotgun (WGS) entry which is preliminary data.</text>
</comment>